<dbReference type="EMBL" id="RCMV01000519">
    <property type="protein sequence ID" value="KAG3215973.1"/>
    <property type="molecule type" value="Genomic_DNA"/>
</dbReference>
<feature type="compositionally biased region" description="Basic and acidic residues" evidence="2">
    <location>
        <begin position="87"/>
        <end position="96"/>
    </location>
</feature>
<dbReference type="EMBL" id="RCMI01000458">
    <property type="protein sequence ID" value="KAG2909960.1"/>
    <property type="molecule type" value="Genomic_DNA"/>
</dbReference>
<feature type="region of interest" description="Disordered" evidence="2">
    <location>
        <begin position="69"/>
        <end position="136"/>
    </location>
</feature>
<name>A0A8T1KBH2_9STRA</name>
<accession>A0A8T1KBH2</accession>
<evidence type="ECO:0000313" key="5">
    <source>
        <dbReference type="EMBL" id="KAG2937344.1"/>
    </source>
</evidence>
<evidence type="ECO:0000313" key="7">
    <source>
        <dbReference type="EMBL" id="KAG3215973.1"/>
    </source>
</evidence>
<evidence type="ECO:0000313" key="8">
    <source>
        <dbReference type="Proteomes" id="UP000760860"/>
    </source>
</evidence>
<dbReference type="VEuPathDB" id="FungiDB:PC110_g23322"/>
<feature type="compositionally biased region" description="Acidic residues" evidence="2">
    <location>
        <begin position="74"/>
        <end position="86"/>
    </location>
</feature>
<gene>
    <name evidence="3" type="ORF">PC113_g9719</name>
    <name evidence="4" type="ORF">PC115_g13092</name>
    <name evidence="5" type="ORF">PC117_g11728</name>
    <name evidence="6" type="ORF">PC118_g12388</name>
    <name evidence="7" type="ORF">PC129_g13160</name>
</gene>
<dbReference type="EMBL" id="RCML01000396">
    <property type="protein sequence ID" value="KAG2978284.1"/>
    <property type="molecule type" value="Genomic_DNA"/>
</dbReference>
<dbReference type="Proteomes" id="UP000735874">
    <property type="component" value="Unassembled WGS sequence"/>
</dbReference>
<dbReference type="EMBL" id="RCMK01000309">
    <property type="protein sequence ID" value="KAG2937344.1"/>
    <property type="molecule type" value="Genomic_DNA"/>
</dbReference>
<organism evidence="7 8">
    <name type="scientific">Phytophthora cactorum</name>
    <dbReference type="NCBI Taxonomy" id="29920"/>
    <lineage>
        <taxon>Eukaryota</taxon>
        <taxon>Sar</taxon>
        <taxon>Stramenopiles</taxon>
        <taxon>Oomycota</taxon>
        <taxon>Peronosporomycetes</taxon>
        <taxon>Peronosporales</taxon>
        <taxon>Peronosporaceae</taxon>
        <taxon>Phytophthora</taxon>
    </lineage>
</organism>
<sequence>MAKRPHTSELDAERPFKLTRTTDIFRRDTINNLATLNRSMEDEIEIILQDLREAQATIARLRQRLSTREMFGSDAEDCESDTDEDKDPWFVERYSDYDVEDDADDEEDDGDDEEDDGDDEEDDHNGSFIDLTYDCE</sequence>
<dbReference type="Proteomes" id="UP000774804">
    <property type="component" value="Unassembled WGS sequence"/>
</dbReference>
<proteinExistence type="predicted"/>
<reference evidence="7" key="1">
    <citation type="submission" date="2018-05" db="EMBL/GenBank/DDBJ databases">
        <title>Effector identification in a new, highly contiguous assembly of the strawberry crown rot pathogen Phytophthora cactorum.</title>
        <authorList>
            <person name="Armitage A.D."/>
            <person name="Nellist C.F."/>
            <person name="Bates H."/>
            <person name="Vickerstaff R.J."/>
            <person name="Harrison R.J."/>
        </authorList>
    </citation>
    <scope>NUCLEOTIDE SEQUENCE</scope>
    <source>
        <strain evidence="3">15-7</strain>
        <strain evidence="4">4032</strain>
        <strain evidence="5">4040</strain>
        <strain evidence="6">P415</strain>
        <strain evidence="7">P421</strain>
    </source>
</reference>
<feature type="compositionally biased region" description="Acidic residues" evidence="2">
    <location>
        <begin position="97"/>
        <end position="123"/>
    </location>
</feature>
<dbReference type="Proteomes" id="UP000760860">
    <property type="component" value="Unassembled WGS sequence"/>
</dbReference>
<evidence type="ECO:0000313" key="4">
    <source>
        <dbReference type="EMBL" id="KAG2909960.1"/>
    </source>
</evidence>
<evidence type="ECO:0000256" key="1">
    <source>
        <dbReference type="SAM" id="Coils"/>
    </source>
</evidence>
<dbReference type="EMBL" id="RCMG01000248">
    <property type="protein sequence ID" value="KAG2858554.1"/>
    <property type="molecule type" value="Genomic_DNA"/>
</dbReference>
<dbReference type="AlphaFoldDB" id="A0A8T1KBH2"/>
<evidence type="ECO:0000313" key="6">
    <source>
        <dbReference type="EMBL" id="KAG2978284.1"/>
    </source>
</evidence>
<protein>
    <submittedName>
        <fullName evidence="7">Uncharacterized protein</fullName>
    </submittedName>
</protein>
<evidence type="ECO:0000256" key="2">
    <source>
        <dbReference type="SAM" id="MobiDB-lite"/>
    </source>
</evidence>
<dbReference type="Proteomes" id="UP000697107">
    <property type="component" value="Unassembled WGS sequence"/>
</dbReference>
<comment type="caution">
    <text evidence="7">The sequence shown here is derived from an EMBL/GenBank/DDBJ whole genome shotgun (WGS) entry which is preliminary data.</text>
</comment>
<keyword evidence="1" id="KW-0175">Coiled coil</keyword>
<evidence type="ECO:0000313" key="3">
    <source>
        <dbReference type="EMBL" id="KAG2858554.1"/>
    </source>
</evidence>
<feature type="coiled-coil region" evidence="1">
    <location>
        <begin position="37"/>
        <end position="64"/>
    </location>
</feature>
<dbReference type="Proteomes" id="UP000736787">
    <property type="component" value="Unassembled WGS sequence"/>
</dbReference>